<comment type="caution">
    <text evidence="1">The sequence shown here is derived from an EMBL/GenBank/DDBJ whole genome shotgun (WGS) entry which is preliminary data.</text>
</comment>
<sequence>MIHEQEFIELKKKEREGIVARDLLDSLKIRGKKLRKAKRKEPEIQKMLQEKLKQDTIYPVLYEWDMYGECEI</sequence>
<evidence type="ECO:0000313" key="1">
    <source>
        <dbReference type="EMBL" id="RGI73352.1"/>
    </source>
</evidence>
<protein>
    <submittedName>
        <fullName evidence="1">Uncharacterized protein</fullName>
    </submittedName>
</protein>
<gene>
    <name evidence="1" type="ORF">DXD91_16435</name>
</gene>
<accession>A0A374MPF6</accession>
<dbReference type="RefSeq" id="WP_117983855.1">
    <property type="nucleotide sequence ID" value="NZ_QSOE01000248.1"/>
</dbReference>
<dbReference type="EMBL" id="QSOE01000248">
    <property type="protein sequence ID" value="RGI73352.1"/>
    <property type="molecule type" value="Genomic_DNA"/>
</dbReference>
<evidence type="ECO:0000313" key="2">
    <source>
        <dbReference type="Proteomes" id="UP000262524"/>
    </source>
</evidence>
<name>A0A374MPF6_9FIRM</name>
<organism evidence="1 2">
    <name type="scientific">Anaerobutyricum hallii</name>
    <dbReference type="NCBI Taxonomy" id="39488"/>
    <lineage>
        <taxon>Bacteria</taxon>
        <taxon>Bacillati</taxon>
        <taxon>Bacillota</taxon>
        <taxon>Clostridia</taxon>
        <taxon>Lachnospirales</taxon>
        <taxon>Lachnospiraceae</taxon>
        <taxon>Anaerobutyricum</taxon>
    </lineage>
</organism>
<proteinExistence type="predicted"/>
<reference evidence="1 2" key="1">
    <citation type="submission" date="2018-08" db="EMBL/GenBank/DDBJ databases">
        <title>A genome reference for cultivated species of the human gut microbiota.</title>
        <authorList>
            <person name="Zou Y."/>
            <person name="Xue W."/>
            <person name="Luo G."/>
        </authorList>
    </citation>
    <scope>NUCLEOTIDE SEQUENCE [LARGE SCALE GENOMIC DNA]</scope>
    <source>
        <strain evidence="1 2">TM10-1AC</strain>
    </source>
</reference>
<dbReference type="AlphaFoldDB" id="A0A374MPF6"/>
<dbReference type="Proteomes" id="UP000262524">
    <property type="component" value="Unassembled WGS sequence"/>
</dbReference>